<evidence type="ECO:0000256" key="7">
    <source>
        <dbReference type="ARBA" id="ARBA00045001"/>
    </source>
</evidence>
<dbReference type="InterPro" id="IPR012899">
    <property type="entry name" value="LTXXQ"/>
</dbReference>
<dbReference type="InterPro" id="IPR052211">
    <property type="entry name" value="Cpx_auxiliary_protein"/>
</dbReference>
<comment type="similarity">
    <text evidence="5">Belongs to the ZraP family.</text>
</comment>
<evidence type="ECO:0000313" key="9">
    <source>
        <dbReference type="EMBL" id="AHE98357.1"/>
    </source>
</evidence>
<reference evidence="9 10" key="1">
    <citation type="submission" date="2013-12" db="EMBL/GenBank/DDBJ databases">
        <authorList>
            <consortium name="DOE Joint Genome Institute"/>
            <person name="Muyzer G."/>
            <person name="Huntemann M."/>
            <person name="Han J."/>
            <person name="Chen A."/>
            <person name="Kyrpides N."/>
            <person name="Mavromatis K."/>
            <person name="Markowitz V."/>
            <person name="Palaniappan K."/>
            <person name="Ivanova N."/>
            <person name="Schaumberg A."/>
            <person name="Pati A."/>
            <person name="Liolios K."/>
            <person name="Nordberg H.P."/>
            <person name="Cantor M.N."/>
            <person name="Hua S.X."/>
            <person name="Woyke T."/>
        </authorList>
    </citation>
    <scope>NUCLEOTIDE SEQUENCE [LARGE SCALE GENOMIC DNA]</scope>
    <source>
        <strain evidence="9 10">ARh 1</strain>
    </source>
</reference>
<dbReference type="GO" id="GO:0051082">
    <property type="term" value="F:unfolded protein binding"/>
    <property type="evidence" value="ECO:0007669"/>
    <property type="project" value="TreeGrafter"/>
</dbReference>
<dbReference type="CDD" id="cd09916">
    <property type="entry name" value="CpxP_like"/>
    <property type="match status" value="1"/>
</dbReference>
<keyword evidence="3" id="KW-0732">Signal</keyword>
<dbReference type="Proteomes" id="UP000005289">
    <property type="component" value="Chromosome"/>
</dbReference>
<dbReference type="PANTHER" id="PTHR38102">
    <property type="entry name" value="PERIPLASMIC CHAPERONE SPY"/>
    <property type="match status" value="1"/>
</dbReference>
<dbReference type="PANTHER" id="PTHR38102:SF1">
    <property type="entry name" value="PERIPLASMIC CHAPERONE SPY"/>
    <property type="match status" value="1"/>
</dbReference>
<dbReference type="Pfam" id="PF13801">
    <property type="entry name" value="Metal_resist"/>
    <property type="match status" value="1"/>
</dbReference>
<comment type="subcellular location">
    <subcellularLocation>
        <location evidence="1">Periplasm</location>
    </subcellularLocation>
</comment>
<evidence type="ECO:0000256" key="2">
    <source>
        <dbReference type="ARBA" id="ARBA00008441"/>
    </source>
</evidence>
<proteinExistence type="inferred from homology"/>
<evidence type="ECO:0000313" key="10">
    <source>
        <dbReference type="Proteomes" id="UP000005289"/>
    </source>
</evidence>
<name>W0DM72_9GAMM</name>
<protein>
    <recommendedName>
        <fullName evidence="6">Signaling pathway modulator ZraP</fullName>
    </recommendedName>
    <alternativeName>
        <fullName evidence="7">Zinc resistance-associated protein</fullName>
    </alternativeName>
</protein>
<organism evidence="9 10">
    <name type="scientific">Thioalkalivibrio paradoxus ARh 1</name>
    <dbReference type="NCBI Taxonomy" id="713585"/>
    <lineage>
        <taxon>Bacteria</taxon>
        <taxon>Pseudomonadati</taxon>
        <taxon>Pseudomonadota</taxon>
        <taxon>Gammaproteobacteria</taxon>
        <taxon>Chromatiales</taxon>
        <taxon>Ectothiorhodospiraceae</taxon>
        <taxon>Thioalkalivibrio</taxon>
    </lineage>
</organism>
<evidence type="ECO:0000256" key="1">
    <source>
        <dbReference type="ARBA" id="ARBA00004418"/>
    </source>
</evidence>
<dbReference type="EMBL" id="CP007029">
    <property type="protein sequence ID" value="AHE98357.1"/>
    <property type="molecule type" value="Genomic_DNA"/>
</dbReference>
<evidence type="ECO:0000256" key="8">
    <source>
        <dbReference type="SAM" id="MobiDB-lite"/>
    </source>
</evidence>
<sequence length="152" mass="17215">MMGGKGMGMGMGMGMMGGRGQGMGMGMMGGKGMGMMEGMEMDMMEEMLTAEQRTEMRKLMHEHRPAQFERMGQLMNLRDDLKAEMQLPRPDPDAVRERHGRMAEAHGEIMAERIRLRNAMHDLLTDEQREQLRKKASPPDDNDAAEDHDAHH</sequence>
<dbReference type="GO" id="GO:0030288">
    <property type="term" value="C:outer membrane-bounded periplasmic space"/>
    <property type="evidence" value="ECO:0007669"/>
    <property type="project" value="TreeGrafter"/>
</dbReference>
<keyword evidence="10" id="KW-1185">Reference proteome</keyword>
<evidence type="ECO:0000256" key="4">
    <source>
        <dbReference type="ARBA" id="ARBA00022764"/>
    </source>
</evidence>
<evidence type="ECO:0000256" key="6">
    <source>
        <dbReference type="ARBA" id="ARBA00044983"/>
    </source>
</evidence>
<feature type="region of interest" description="Disordered" evidence="8">
    <location>
        <begin position="120"/>
        <end position="152"/>
    </location>
</feature>
<dbReference type="KEGG" id="tti:THITH_08895"/>
<evidence type="ECO:0000256" key="5">
    <source>
        <dbReference type="ARBA" id="ARBA00044945"/>
    </source>
</evidence>
<evidence type="ECO:0000256" key="3">
    <source>
        <dbReference type="ARBA" id="ARBA00022729"/>
    </source>
</evidence>
<dbReference type="InterPro" id="IPR025961">
    <property type="entry name" value="Metal_resist"/>
</dbReference>
<comment type="similarity">
    <text evidence="2">Belongs to the CpxP/Spy family.</text>
</comment>
<keyword evidence="4" id="KW-0574">Periplasm</keyword>
<dbReference type="HOGENOM" id="CLU_1721534_0_0_6"/>
<feature type="compositionally biased region" description="Basic and acidic residues" evidence="8">
    <location>
        <begin position="120"/>
        <end position="133"/>
    </location>
</feature>
<gene>
    <name evidence="9" type="ORF">THITH_08895</name>
</gene>
<dbReference type="AlphaFoldDB" id="W0DM72"/>
<dbReference type="Gene3D" id="1.20.120.1490">
    <property type="match status" value="1"/>
</dbReference>
<accession>W0DM72</accession>